<accession>A0ABP9WFN2</accession>
<evidence type="ECO:0000256" key="1">
    <source>
        <dbReference type="ARBA" id="ARBA00006817"/>
    </source>
</evidence>
<dbReference type="SUPFAM" id="SSF55961">
    <property type="entry name" value="Bet v1-like"/>
    <property type="match status" value="1"/>
</dbReference>
<dbReference type="Gene3D" id="3.30.530.20">
    <property type="match status" value="1"/>
</dbReference>
<feature type="domain" description="Activator of Hsp90 ATPase homologue 1/2-like C-terminal" evidence="2">
    <location>
        <begin position="5"/>
        <end position="79"/>
    </location>
</feature>
<protein>
    <recommendedName>
        <fullName evidence="2">Activator of Hsp90 ATPase homologue 1/2-like C-terminal domain-containing protein</fullName>
    </recommendedName>
</protein>
<dbReference type="Pfam" id="PF08327">
    <property type="entry name" value="AHSA1"/>
    <property type="match status" value="1"/>
</dbReference>
<comment type="similarity">
    <text evidence="1">Belongs to the AHA1 family.</text>
</comment>
<proteinExistence type="inferred from homology"/>
<name>A0ABP9WFN2_9MICO</name>
<keyword evidence="4" id="KW-1185">Reference proteome</keyword>
<dbReference type="InterPro" id="IPR013538">
    <property type="entry name" value="ASHA1/2-like_C"/>
</dbReference>
<gene>
    <name evidence="3" type="ORF">Lsed01_00809</name>
</gene>
<reference evidence="3 4" key="1">
    <citation type="submission" date="2024-02" db="EMBL/GenBank/DDBJ databases">
        <title>Lysinimicrobium sediminis NBRC 112286.</title>
        <authorList>
            <person name="Ichikawa N."/>
            <person name="Katano-Makiyama Y."/>
            <person name="Hidaka K."/>
        </authorList>
    </citation>
    <scope>NUCLEOTIDE SEQUENCE [LARGE SCALE GENOMIC DNA]</scope>
    <source>
        <strain evidence="3 4">NBRC 112286</strain>
    </source>
</reference>
<sequence>MTFDYGEAGTATGVVTAWEEPVALAYEWGEGTMPWRVRMTLAPAGDGTRLTFDHLAPDPHHPDYAAGWHWHLDRLAQVIAGDEPARVDSDAHFEELQRLYARAEG</sequence>
<evidence type="ECO:0000259" key="2">
    <source>
        <dbReference type="Pfam" id="PF08327"/>
    </source>
</evidence>
<evidence type="ECO:0000313" key="4">
    <source>
        <dbReference type="Proteomes" id="UP001426770"/>
    </source>
</evidence>
<dbReference type="EMBL" id="BAABRR010000003">
    <property type="protein sequence ID" value="GAA5518384.1"/>
    <property type="molecule type" value="Genomic_DNA"/>
</dbReference>
<evidence type="ECO:0000313" key="3">
    <source>
        <dbReference type="EMBL" id="GAA5518384.1"/>
    </source>
</evidence>
<dbReference type="InterPro" id="IPR023393">
    <property type="entry name" value="START-like_dom_sf"/>
</dbReference>
<organism evidence="3 4">
    <name type="scientific">Demequina sediminis</name>
    <dbReference type="NCBI Taxonomy" id="1930058"/>
    <lineage>
        <taxon>Bacteria</taxon>
        <taxon>Bacillati</taxon>
        <taxon>Actinomycetota</taxon>
        <taxon>Actinomycetes</taxon>
        <taxon>Micrococcales</taxon>
        <taxon>Demequinaceae</taxon>
        <taxon>Demequina</taxon>
    </lineage>
</organism>
<comment type="caution">
    <text evidence="3">The sequence shown here is derived from an EMBL/GenBank/DDBJ whole genome shotgun (WGS) entry which is preliminary data.</text>
</comment>
<dbReference type="Proteomes" id="UP001426770">
    <property type="component" value="Unassembled WGS sequence"/>
</dbReference>